<accession>A0ABS2K9T2</accession>
<protein>
    <submittedName>
        <fullName evidence="2">Alpha/beta fold hydrolase</fullName>
    </submittedName>
</protein>
<evidence type="ECO:0000313" key="2">
    <source>
        <dbReference type="EMBL" id="MBM7127914.1"/>
    </source>
</evidence>
<sequence>MSCHAHRNHLLPAVLVVAAMFSLHGCASLVPASAHPGNYSGLSATDALERAREWQARAPHEPDDTRRGNAWLQCAVFAHDAMASENDAEERSAAALATSCSRAYLARITRDTSLNVHPGRVLLGERWVQVQFRGMPDSLDKQVHLELADQLSVEGLGGVRHRQPGFGVPVVAAAPPCTNRPICALYPPEGIFRPATVWLEDAPGMTAGAESPVLVVQSPDTQPDHIMGGVDYPLAAGFSAPYEYLLERSKLRRLGWWGLIGGQAIGERAGLFLLDDYDPKKTPVIMIHGLGSSPIIWGPLTNAIMGDAALRRRYQVWHVVYQSNAPVLIERHRVQGYLDAAWKVLDPGGSAPARQGVVLIGHSMGGVIARLLCAQSTPALWSSVFTVPFGSLRGDAAELSLLHDIFQFQPYPGVDEIIFMAAPQRGSPVAGDWLGRLVQDLALRHIPEMPGLERLVAENPGSLQASYVSGSFRIDHLSSVTSLVPGEPAMVVGDTLMPAAGIRYDSIAGVVPGTHPPSDGWVPLSSATLPGSASTLIVNADHHGVPRDPKTIEAVLAILRQHGAQH</sequence>
<dbReference type="RefSeq" id="WP_204629532.1">
    <property type="nucleotide sequence ID" value="NZ_BSOC01000018.1"/>
</dbReference>
<proteinExistence type="predicted"/>
<reference evidence="2" key="1">
    <citation type="submission" date="2020-10" db="EMBL/GenBank/DDBJ databases">
        <title>Phylogeny of dyella-like bacteria.</title>
        <authorList>
            <person name="Fu J."/>
        </authorList>
    </citation>
    <scope>NUCLEOTIDE SEQUENCE</scope>
    <source>
        <strain evidence="2">DHON07</strain>
    </source>
</reference>
<evidence type="ECO:0000256" key="1">
    <source>
        <dbReference type="SAM" id="SignalP"/>
    </source>
</evidence>
<dbReference type="Gene3D" id="3.40.50.1820">
    <property type="entry name" value="alpha/beta hydrolase"/>
    <property type="match status" value="1"/>
</dbReference>
<gene>
    <name evidence="2" type="ORF">ISS99_00125</name>
</gene>
<dbReference type="SUPFAM" id="SSF53474">
    <property type="entry name" value="alpha/beta-Hydrolases"/>
    <property type="match status" value="1"/>
</dbReference>
<comment type="caution">
    <text evidence="2">The sequence shown here is derived from an EMBL/GenBank/DDBJ whole genome shotgun (WGS) entry which is preliminary data.</text>
</comment>
<feature type="chain" id="PRO_5046266721" evidence="1">
    <location>
        <begin position="28"/>
        <end position="566"/>
    </location>
</feature>
<dbReference type="InterPro" id="IPR029058">
    <property type="entry name" value="AB_hydrolase_fold"/>
</dbReference>
<dbReference type="Proteomes" id="UP001430193">
    <property type="component" value="Unassembled WGS sequence"/>
</dbReference>
<dbReference type="EMBL" id="JADIKF010000023">
    <property type="protein sequence ID" value="MBM7127914.1"/>
    <property type="molecule type" value="Genomic_DNA"/>
</dbReference>
<evidence type="ECO:0000313" key="3">
    <source>
        <dbReference type="Proteomes" id="UP001430193"/>
    </source>
</evidence>
<feature type="signal peptide" evidence="1">
    <location>
        <begin position="1"/>
        <end position="27"/>
    </location>
</feature>
<keyword evidence="1" id="KW-0732">Signal</keyword>
<dbReference type="GO" id="GO:0016787">
    <property type="term" value="F:hydrolase activity"/>
    <property type="evidence" value="ECO:0007669"/>
    <property type="project" value="UniProtKB-KW"/>
</dbReference>
<keyword evidence="2" id="KW-0378">Hydrolase</keyword>
<name>A0ABS2K9T2_9GAMM</name>
<keyword evidence="3" id="KW-1185">Reference proteome</keyword>
<organism evidence="2 3">
    <name type="scientific">Dyella mobilis</name>
    <dbReference type="NCBI Taxonomy" id="1849582"/>
    <lineage>
        <taxon>Bacteria</taxon>
        <taxon>Pseudomonadati</taxon>
        <taxon>Pseudomonadota</taxon>
        <taxon>Gammaproteobacteria</taxon>
        <taxon>Lysobacterales</taxon>
        <taxon>Rhodanobacteraceae</taxon>
        <taxon>Dyella</taxon>
    </lineage>
</organism>